<evidence type="ECO:0000256" key="1">
    <source>
        <dbReference type="SAM" id="MobiDB-lite"/>
    </source>
</evidence>
<protein>
    <submittedName>
        <fullName evidence="2">Uncharacterized protein</fullName>
    </submittedName>
</protein>
<accession>A0A8H7TWL4</accession>
<organism evidence="2 3">
    <name type="scientific">Rhodonia placenta</name>
    <dbReference type="NCBI Taxonomy" id="104341"/>
    <lineage>
        <taxon>Eukaryota</taxon>
        <taxon>Fungi</taxon>
        <taxon>Dikarya</taxon>
        <taxon>Basidiomycota</taxon>
        <taxon>Agaricomycotina</taxon>
        <taxon>Agaricomycetes</taxon>
        <taxon>Polyporales</taxon>
        <taxon>Adustoporiaceae</taxon>
        <taxon>Rhodonia</taxon>
    </lineage>
</organism>
<feature type="compositionally biased region" description="Polar residues" evidence="1">
    <location>
        <begin position="83"/>
        <end position="104"/>
    </location>
</feature>
<feature type="region of interest" description="Disordered" evidence="1">
    <location>
        <begin position="213"/>
        <end position="259"/>
    </location>
</feature>
<gene>
    <name evidence="2" type="ORF">IEO21_10570</name>
</gene>
<comment type="caution">
    <text evidence="2">The sequence shown here is derived from an EMBL/GenBank/DDBJ whole genome shotgun (WGS) entry which is preliminary data.</text>
</comment>
<sequence length="259" mass="27108">MLCMNCQQDTNGGNVNGIDAGNGAYYKYLDGCGSGTNQSLPVAIQTAVCNEGIKLDNFLYNLFWNTGACTYTREAAEQEQVSDDNNTTTRCPDSSGSTTASLTIPTASTPALSPTLSSSTPVQSITESPDGVQPTSHTSSTTSSTLVSSKASTSMRRIAALKLAVQGRSSGQQTGENGARLSLAQADSNDNPLDVDTAELVPYVTVTQSALPIGDGPTLTHLPSTRSRVTCPPSRGAPPTYYSCEPSERAPPTYHSHES</sequence>
<reference evidence="2" key="1">
    <citation type="submission" date="2020-11" db="EMBL/GenBank/DDBJ databases">
        <authorList>
            <person name="Koelle M."/>
            <person name="Horta M.A.C."/>
            <person name="Nowrousian M."/>
            <person name="Ohm R.A."/>
            <person name="Benz P."/>
            <person name="Pilgard A."/>
        </authorList>
    </citation>
    <scope>NUCLEOTIDE SEQUENCE</scope>
    <source>
        <strain evidence="2">FPRL280</strain>
    </source>
</reference>
<feature type="compositionally biased region" description="Low complexity" evidence="1">
    <location>
        <begin position="135"/>
        <end position="151"/>
    </location>
</feature>
<feature type="compositionally biased region" description="Low complexity" evidence="1">
    <location>
        <begin position="105"/>
        <end position="121"/>
    </location>
</feature>
<reference evidence="2" key="2">
    <citation type="journal article" name="Front. Microbiol.">
        <title>Degradative Capacity of Two Strains of Rhodonia placenta: From Phenotype to Genotype.</title>
        <authorList>
            <person name="Kolle M."/>
            <person name="Horta M.A.C."/>
            <person name="Nowrousian M."/>
            <person name="Ohm R.A."/>
            <person name="Benz J.P."/>
            <person name="Pilgard A."/>
        </authorList>
    </citation>
    <scope>NUCLEOTIDE SEQUENCE</scope>
    <source>
        <strain evidence="2">FPRL280</strain>
    </source>
</reference>
<evidence type="ECO:0000313" key="2">
    <source>
        <dbReference type="EMBL" id="KAF9799455.1"/>
    </source>
</evidence>
<feature type="region of interest" description="Disordered" evidence="1">
    <location>
        <begin position="78"/>
        <end position="151"/>
    </location>
</feature>
<name>A0A8H7TWL4_9APHY</name>
<dbReference type="Proteomes" id="UP000639403">
    <property type="component" value="Unassembled WGS sequence"/>
</dbReference>
<dbReference type="AlphaFoldDB" id="A0A8H7TWL4"/>
<proteinExistence type="predicted"/>
<evidence type="ECO:0000313" key="3">
    <source>
        <dbReference type="Proteomes" id="UP000639403"/>
    </source>
</evidence>
<dbReference type="EMBL" id="JADOXO010000912">
    <property type="protein sequence ID" value="KAF9799455.1"/>
    <property type="molecule type" value="Genomic_DNA"/>
</dbReference>